<sequence length="135" mass="14562">MKKNLCALILLTLLMTILGCSSDDNSNPVAANTQIIGQWNWIQSTGGLAGVTESPESTGNTITLTISDTSVKRYVNGTLASESAYTIDIQPSIFGGEATMLIFPEDMKQSFEISNDILHLNDEFADGFSSTYESL</sequence>
<dbReference type="PROSITE" id="PS51257">
    <property type="entry name" value="PROKAR_LIPOPROTEIN"/>
    <property type="match status" value="1"/>
</dbReference>
<comment type="caution">
    <text evidence="2">The sequence shown here is derived from an EMBL/GenBank/DDBJ whole genome shotgun (WGS) entry which is preliminary data.</text>
</comment>
<keyword evidence="3" id="KW-1185">Reference proteome</keyword>
<dbReference type="AlphaFoldDB" id="A0A972FTY3"/>
<organism evidence="2 3">
    <name type="scientific">Flavobacterium silvaticum</name>
    <dbReference type="NCBI Taxonomy" id="1852020"/>
    <lineage>
        <taxon>Bacteria</taxon>
        <taxon>Pseudomonadati</taxon>
        <taxon>Bacteroidota</taxon>
        <taxon>Flavobacteriia</taxon>
        <taxon>Flavobacteriales</taxon>
        <taxon>Flavobacteriaceae</taxon>
        <taxon>Flavobacterium</taxon>
    </lineage>
</organism>
<dbReference type="RefSeq" id="WP_169528371.1">
    <property type="nucleotide sequence ID" value="NZ_JAAMPU010000108.1"/>
</dbReference>
<keyword evidence="1" id="KW-0732">Signal</keyword>
<proteinExistence type="predicted"/>
<dbReference type="EMBL" id="JAAMPU010000108">
    <property type="protein sequence ID" value="NMH29269.1"/>
    <property type="molecule type" value="Genomic_DNA"/>
</dbReference>
<feature type="chain" id="PRO_5037007232" description="Lipocalin-like domain-containing protein" evidence="1">
    <location>
        <begin position="23"/>
        <end position="135"/>
    </location>
</feature>
<protein>
    <recommendedName>
        <fullName evidence="4">Lipocalin-like domain-containing protein</fullName>
    </recommendedName>
</protein>
<feature type="signal peptide" evidence="1">
    <location>
        <begin position="1"/>
        <end position="22"/>
    </location>
</feature>
<evidence type="ECO:0008006" key="4">
    <source>
        <dbReference type="Google" id="ProtNLM"/>
    </source>
</evidence>
<gene>
    <name evidence="2" type="ORF">G6047_14615</name>
</gene>
<accession>A0A972FTY3</accession>
<evidence type="ECO:0000313" key="3">
    <source>
        <dbReference type="Proteomes" id="UP000712080"/>
    </source>
</evidence>
<evidence type="ECO:0000256" key="1">
    <source>
        <dbReference type="SAM" id="SignalP"/>
    </source>
</evidence>
<dbReference type="Proteomes" id="UP000712080">
    <property type="component" value="Unassembled WGS sequence"/>
</dbReference>
<name>A0A972FTY3_9FLAO</name>
<reference evidence="2" key="1">
    <citation type="submission" date="2020-02" db="EMBL/GenBank/DDBJ databases">
        <title>Flavobacterium sp. genome.</title>
        <authorList>
            <person name="Jung H.S."/>
            <person name="Baek J.H."/>
            <person name="Jeon C.O."/>
        </authorList>
    </citation>
    <scope>NUCLEOTIDE SEQUENCE</scope>
    <source>
        <strain evidence="2">SE-s28</strain>
    </source>
</reference>
<evidence type="ECO:0000313" key="2">
    <source>
        <dbReference type="EMBL" id="NMH29269.1"/>
    </source>
</evidence>